<evidence type="ECO:0000313" key="3">
    <source>
        <dbReference type="Proteomes" id="UP001194746"/>
    </source>
</evidence>
<feature type="compositionally biased region" description="Basic residues" evidence="1">
    <location>
        <begin position="306"/>
        <end position="315"/>
    </location>
</feature>
<sequence>MRWNRNRDALWQPYDPAQRGNRRAARPFPQMPTGLPPGTSPTRAQAQSTGQVQNCCKQSGSTRDWNHRRKNHMAKTIAHQRVRPSATLLEMMRDTLPKRSSPNHETTKATNPPLHKYHRLMAQEQDSPARLEASLAHAVARRVTKIPADLPSLIAQLREGSELDAGVPPADATHVARPEDEAPLRPQRDGLMGQRAEGGPRSPRRRPRIGPQSPPPDGAVCKPRKHPTTRREINRAAMGAAMRREDSRPTRLGLLPGMRSDLPPFCPIQIPHPMPEAEDTAMEDLEESHPPGSAARPNRSATKASKITKSRRARPGKSTARLNSTLQDMTTRIQSDLRHLAHNEADDGTLLAAGSTNRGPSGGLSRVGRVTITFRAYQRGEWMVTDTVSVDSANPTGDPAQEAHFYGRGLAVTRGLLASVTQLRENVGTAGPATEDEELLRVRDSLGRCGRPAGSPARR</sequence>
<feature type="compositionally biased region" description="Basic and acidic residues" evidence="1">
    <location>
        <begin position="174"/>
        <end position="188"/>
    </location>
</feature>
<comment type="caution">
    <text evidence="2">The sequence shown here is derived from an EMBL/GenBank/DDBJ whole genome shotgun (WGS) entry which is preliminary data.</text>
</comment>
<reference evidence="2" key="1">
    <citation type="journal article" date="2019" name="Beilstein J. Org. Chem.">
        <title>Nanangenines: drimane sesquiterpenoids as the dominant metabolite cohort of a novel Australian fungus, Aspergillus nanangensis.</title>
        <authorList>
            <person name="Lacey H.J."/>
            <person name="Gilchrist C.L.M."/>
            <person name="Crombie A."/>
            <person name="Kalaitzis J.A."/>
            <person name="Vuong D."/>
            <person name="Rutledge P.J."/>
            <person name="Turner P."/>
            <person name="Pitt J.I."/>
            <person name="Lacey E."/>
            <person name="Chooi Y.H."/>
            <person name="Piggott A.M."/>
        </authorList>
    </citation>
    <scope>NUCLEOTIDE SEQUENCE</scope>
    <source>
        <strain evidence="2">MST-FP2251</strain>
    </source>
</reference>
<dbReference type="AlphaFoldDB" id="A0AAD4GZB8"/>
<feature type="region of interest" description="Disordered" evidence="1">
    <location>
        <begin position="428"/>
        <end position="459"/>
    </location>
</feature>
<organism evidence="2 3">
    <name type="scientific">Aspergillus nanangensis</name>
    <dbReference type="NCBI Taxonomy" id="2582783"/>
    <lineage>
        <taxon>Eukaryota</taxon>
        <taxon>Fungi</taxon>
        <taxon>Dikarya</taxon>
        <taxon>Ascomycota</taxon>
        <taxon>Pezizomycotina</taxon>
        <taxon>Eurotiomycetes</taxon>
        <taxon>Eurotiomycetidae</taxon>
        <taxon>Eurotiales</taxon>
        <taxon>Aspergillaceae</taxon>
        <taxon>Aspergillus</taxon>
        <taxon>Aspergillus subgen. Circumdati</taxon>
    </lineage>
</organism>
<feature type="compositionally biased region" description="Polar residues" evidence="1">
    <location>
        <begin position="40"/>
        <end position="63"/>
    </location>
</feature>
<gene>
    <name evidence="2" type="ORF">FE257_004534</name>
</gene>
<feature type="region of interest" description="Disordered" evidence="1">
    <location>
        <begin position="279"/>
        <end position="321"/>
    </location>
</feature>
<reference evidence="2" key="2">
    <citation type="submission" date="2020-02" db="EMBL/GenBank/DDBJ databases">
        <authorList>
            <person name="Gilchrist C.L.M."/>
            <person name="Chooi Y.-H."/>
        </authorList>
    </citation>
    <scope>NUCLEOTIDE SEQUENCE</scope>
    <source>
        <strain evidence="2">MST-FP2251</strain>
    </source>
</reference>
<evidence type="ECO:0000313" key="2">
    <source>
        <dbReference type="EMBL" id="KAF9894912.1"/>
    </source>
</evidence>
<dbReference type="EMBL" id="VCAU01000002">
    <property type="protein sequence ID" value="KAF9894912.1"/>
    <property type="molecule type" value="Genomic_DNA"/>
</dbReference>
<evidence type="ECO:0000256" key="1">
    <source>
        <dbReference type="SAM" id="MobiDB-lite"/>
    </source>
</evidence>
<feature type="region of interest" description="Disordered" evidence="1">
    <location>
        <begin position="164"/>
        <end position="260"/>
    </location>
</feature>
<protein>
    <submittedName>
        <fullName evidence="2">Uncharacterized protein</fullName>
    </submittedName>
</protein>
<name>A0AAD4GZB8_ASPNN</name>
<proteinExistence type="predicted"/>
<accession>A0AAD4GZB8</accession>
<feature type="region of interest" description="Disordered" evidence="1">
    <location>
        <begin position="1"/>
        <end position="64"/>
    </location>
</feature>
<dbReference type="Proteomes" id="UP001194746">
    <property type="component" value="Unassembled WGS sequence"/>
</dbReference>
<keyword evidence="3" id="KW-1185">Reference proteome</keyword>